<dbReference type="AlphaFoldDB" id="A0A9P6N5I9"/>
<evidence type="ECO:0000313" key="2">
    <source>
        <dbReference type="EMBL" id="KAG0023990.1"/>
    </source>
</evidence>
<proteinExistence type="predicted"/>
<evidence type="ECO:0000259" key="1">
    <source>
        <dbReference type="Pfam" id="PF25482"/>
    </source>
</evidence>
<feature type="domain" description="DUF7905" evidence="1">
    <location>
        <begin position="228"/>
        <end position="265"/>
    </location>
</feature>
<dbReference type="Proteomes" id="UP000703661">
    <property type="component" value="Unassembled WGS sequence"/>
</dbReference>
<keyword evidence="3" id="KW-1185">Reference proteome</keyword>
<dbReference type="Pfam" id="PF25482">
    <property type="entry name" value="DUF7905"/>
    <property type="match status" value="2"/>
</dbReference>
<name>A0A9P6N5I9_9FUNG</name>
<evidence type="ECO:0000313" key="3">
    <source>
        <dbReference type="Proteomes" id="UP000703661"/>
    </source>
</evidence>
<sequence>MDRDDLAAMQWQSSAPADVEPIIQESLAECDDYWFVPPYCPNDNLVGQLEEISKDTSTHLTFKEQQQRVDIWGSPDCIQRAKHALDHFARYYLEVAELLIAGDDENKVYSAMNRVKNFILKRIKQYDGTICHILEKPSKLVEIGLHEFPQVPYVELPIQLIPPRSDKVICGPERFLVATELAEFENLRELDLRMATIGERPKTENTTTTTSENANAATSENDKYFQLMKYSEGMMDKNITKIRKTLEEALEHVQLLDGDIKMRIRPFFTKSSEEFSTLIKKLSPPNQKREFLDAPEMLWTLGIIKRDQLSNKPIEAQVEVSFREDDKVAFWNALVQKTVPLDIRVISSERSFSWSWNISASKRLDADKFSPEGKFVHEIHLEKRDGFDSRIVYSTTNDVQLRHIKRERKWLFARDPWTIELVEESYWTLDRPSKPFQKLTLGEPQDVLYSVSMYRESWVERFCENPHLGLGQLPSWEPSHFFECEESIERTLEAVSEARSIIEGLF</sequence>
<gene>
    <name evidence="2" type="ORF">BGZ80_006835</name>
</gene>
<dbReference type="InterPro" id="IPR057227">
    <property type="entry name" value="DUF7905"/>
</dbReference>
<dbReference type="EMBL" id="JAAAID010000034">
    <property type="protein sequence ID" value="KAG0023990.1"/>
    <property type="molecule type" value="Genomic_DNA"/>
</dbReference>
<reference evidence="2" key="1">
    <citation type="journal article" date="2020" name="Fungal Divers.">
        <title>Resolving the Mortierellaceae phylogeny through synthesis of multi-gene phylogenetics and phylogenomics.</title>
        <authorList>
            <person name="Vandepol N."/>
            <person name="Liber J."/>
            <person name="Desiro A."/>
            <person name="Na H."/>
            <person name="Kennedy M."/>
            <person name="Barry K."/>
            <person name="Grigoriev I.V."/>
            <person name="Miller A.N."/>
            <person name="O'Donnell K."/>
            <person name="Stajich J.E."/>
            <person name="Bonito G."/>
        </authorList>
    </citation>
    <scope>NUCLEOTIDE SEQUENCE</scope>
    <source>
        <strain evidence="2">NRRL 2769</strain>
    </source>
</reference>
<feature type="domain" description="DUF7905" evidence="1">
    <location>
        <begin position="267"/>
        <end position="483"/>
    </location>
</feature>
<comment type="caution">
    <text evidence="2">The sequence shown here is derived from an EMBL/GenBank/DDBJ whole genome shotgun (WGS) entry which is preliminary data.</text>
</comment>
<organism evidence="2 3">
    <name type="scientific">Entomortierella chlamydospora</name>
    <dbReference type="NCBI Taxonomy" id="101097"/>
    <lineage>
        <taxon>Eukaryota</taxon>
        <taxon>Fungi</taxon>
        <taxon>Fungi incertae sedis</taxon>
        <taxon>Mucoromycota</taxon>
        <taxon>Mortierellomycotina</taxon>
        <taxon>Mortierellomycetes</taxon>
        <taxon>Mortierellales</taxon>
        <taxon>Mortierellaceae</taxon>
        <taxon>Entomortierella</taxon>
    </lineage>
</organism>
<protein>
    <recommendedName>
        <fullName evidence="1">DUF7905 domain-containing protein</fullName>
    </recommendedName>
</protein>
<accession>A0A9P6N5I9</accession>